<dbReference type="Proteomes" id="UP001222325">
    <property type="component" value="Unassembled WGS sequence"/>
</dbReference>
<evidence type="ECO:0000313" key="9">
    <source>
        <dbReference type="Proteomes" id="UP001222325"/>
    </source>
</evidence>
<gene>
    <name evidence="8" type="ORF">B0H15DRAFT_848833</name>
</gene>
<dbReference type="GO" id="GO:0000179">
    <property type="term" value="F:rRNA (adenine-N6,N6-)-dimethyltransferase activity"/>
    <property type="evidence" value="ECO:0007669"/>
    <property type="project" value="TreeGrafter"/>
</dbReference>
<dbReference type="Pfam" id="PF00398">
    <property type="entry name" value="RrnaAD"/>
    <property type="match status" value="1"/>
</dbReference>
<evidence type="ECO:0000256" key="6">
    <source>
        <dbReference type="ARBA" id="ARBA00024915"/>
    </source>
</evidence>
<dbReference type="EMBL" id="JARJCN010000038">
    <property type="protein sequence ID" value="KAJ7084366.1"/>
    <property type="molecule type" value="Genomic_DNA"/>
</dbReference>
<evidence type="ECO:0000256" key="1">
    <source>
        <dbReference type="ARBA" id="ARBA00004173"/>
    </source>
</evidence>
<keyword evidence="2 7" id="KW-0489">Methyltransferase</keyword>
<comment type="function">
    <text evidence="6">Mitochondrial transcription factor that confers selective promoter recognition on the core subunit of the yeast mitochondrial RNA polymerase. Interacts with DNA in a non-specific manner.</text>
</comment>
<accession>A0AAD6XM88</accession>
<sequence length="394" mass="44578">MLVGSSYTRRRAIAFCYRFYTTRPEPASPRVDSALPPRPLWRQYFPSSSKPFQHRVSLSNPITAALVADAFVPVGSKDKVVIEIFPGPGQLTRALIDLPRDRISKIIVLEAAETYLRYLKPLEALDHRVTVVPIAGESWASYQTLQDMKLLDDVHTMPWSEGVHPQLHFISHLAANVQGEQLISQLFRSIPDQQWLFKYGRIPMSILLSEYVWKRVAGDHLFIRCKLSMIAAAVASCKEAVPYSTLQPYADHFHPVPSASAQAQRAKEKEQERPLMIGKPGNPFVAINIEPLKHQAIRPGLLDKWDYCLRHLYVNRATPIKNALPYLAPNAQSLLKKLTAPDLDANHRINPKTPVREMSVQDWSLLVQAFDEWPFAPEDLSITDTIGIDDEKHG</sequence>
<proteinExistence type="inferred from homology"/>
<keyword evidence="5" id="KW-0694">RNA-binding</keyword>
<comment type="caution">
    <text evidence="8">The sequence shown here is derived from an EMBL/GenBank/DDBJ whole genome shotgun (WGS) entry which is preliminary data.</text>
</comment>
<dbReference type="EC" id="2.1.1.-" evidence="7"/>
<evidence type="ECO:0000256" key="7">
    <source>
        <dbReference type="RuleBase" id="RU362106"/>
    </source>
</evidence>
<dbReference type="Gene3D" id="3.40.50.150">
    <property type="entry name" value="Vaccinia Virus protein VP39"/>
    <property type="match status" value="1"/>
</dbReference>
<dbReference type="AlphaFoldDB" id="A0AAD6XM88"/>
<dbReference type="PANTHER" id="PTHR11727">
    <property type="entry name" value="DIMETHYLADENOSINE TRANSFERASE"/>
    <property type="match status" value="1"/>
</dbReference>
<organism evidence="8 9">
    <name type="scientific">Mycena belliarum</name>
    <dbReference type="NCBI Taxonomy" id="1033014"/>
    <lineage>
        <taxon>Eukaryota</taxon>
        <taxon>Fungi</taxon>
        <taxon>Dikarya</taxon>
        <taxon>Basidiomycota</taxon>
        <taxon>Agaricomycotina</taxon>
        <taxon>Agaricomycetes</taxon>
        <taxon>Agaricomycetidae</taxon>
        <taxon>Agaricales</taxon>
        <taxon>Marasmiineae</taxon>
        <taxon>Mycenaceae</taxon>
        <taxon>Mycena</taxon>
    </lineage>
</organism>
<evidence type="ECO:0000256" key="5">
    <source>
        <dbReference type="ARBA" id="ARBA00022884"/>
    </source>
</evidence>
<dbReference type="InterPro" id="IPR029063">
    <property type="entry name" value="SAM-dependent_MTases_sf"/>
</dbReference>
<name>A0AAD6XM88_9AGAR</name>
<evidence type="ECO:0000256" key="2">
    <source>
        <dbReference type="ARBA" id="ARBA00022603"/>
    </source>
</evidence>
<keyword evidence="4 7" id="KW-0949">S-adenosyl-L-methionine</keyword>
<keyword evidence="9" id="KW-1185">Reference proteome</keyword>
<dbReference type="GO" id="GO:0006391">
    <property type="term" value="P:transcription initiation at mitochondrial promoter"/>
    <property type="evidence" value="ECO:0007669"/>
    <property type="project" value="TreeGrafter"/>
</dbReference>
<dbReference type="GO" id="GO:0003723">
    <property type="term" value="F:RNA binding"/>
    <property type="evidence" value="ECO:0007669"/>
    <property type="project" value="UniProtKB-KW"/>
</dbReference>
<protein>
    <recommendedName>
        <fullName evidence="7">rRNA adenine N(6)-methyltransferase</fullName>
        <ecNumber evidence="7">2.1.1.-</ecNumber>
    </recommendedName>
</protein>
<reference evidence="8" key="1">
    <citation type="submission" date="2023-03" db="EMBL/GenBank/DDBJ databases">
        <title>Massive genome expansion in bonnet fungi (Mycena s.s.) driven by repeated elements and novel gene families across ecological guilds.</title>
        <authorList>
            <consortium name="Lawrence Berkeley National Laboratory"/>
            <person name="Harder C.B."/>
            <person name="Miyauchi S."/>
            <person name="Viragh M."/>
            <person name="Kuo A."/>
            <person name="Thoen E."/>
            <person name="Andreopoulos B."/>
            <person name="Lu D."/>
            <person name="Skrede I."/>
            <person name="Drula E."/>
            <person name="Henrissat B."/>
            <person name="Morin E."/>
            <person name="Kohler A."/>
            <person name="Barry K."/>
            <person name="LaButti K."/>
            <person name="Morin E."/>
            <person name="Salamov A."/>
            <person name="Lipzen A."/>
            <person name="Mereny Z."/>
            <person name="Hegedus B."/>
            <person name="Baldrian P."/>
            <person name="Stursova M."/>
            <person name="Weitz H."/>
            <person name="Taylor A."/>
            <person name="Grigoriev I.V."/>
            <person name="Nagy L.G."/>
            <person name="Martin F."/>
            <person name="Kauserud H."/>
        </authorList>
    </citation>
    <scope>NUCLEOTIDE SEQUENCE</scope>
    <source>
        <strain evidence="8">CBHHK173m</strain>
    </source>
</reference>
<dbReference type="Gene3D" id="1.10.8.100">
    <property type="entry name" value="Ribosomal RNA adenine dimethylase-like, domain 2"/>
    <property type="match status" value="1"/>
</dbReference>
<dbReference type="GO" id="GO:0005759">
    <property type="term" value="C:mitochondrial matrix"/>
    <property type="evidence" value="ECO:0007669"/>
    <property type="project" value="TreeGrafter"/>
</dbReference>
<keyword evidence="7" id="KW-0698">rRNA processing</keyword>
<evidence type="ECO:0000313" key="8">
    <source>
        <dbReference type="EMBL" id="KAJ7084366.1"/>
    </source>
</evidence>
<comment type="subcellular location">
    <subcellularLocation>
        <location evidence="1">Mitochondrion</location>
    </subcellularLocation>
</comment>
<dbReference type="InterPro" id="IPR001737">
    <property type="entry name" value="KsgA/Erm"/>
</dbReference>
<comment type="similarity">
    <text evidence="7">Belongs to the class I-like SAM-binding methyltransferase superfamily. rRNA adenine N(6)-methyltransferase family.</text>
</comment>
<dbReference type="SUPFAM" id="SSF53335">
    <property type="entry name" value="S-adenosyl-L-methionine-dependent methyltransferases"/>
    <property type="match status" value="1"/>
</dbReference>
<dbReference type="PANTHER" id="PTHR11727:SF17">
    <property type="entry name" value="DIMETHYLADENOSINE TRANSFERASE 1, MITOCHONDRIAL"/>
    <property type="match status" value="1"/>
</dbReference>
<evidence type="ECO:0000256" key="3">
    <source>
        <dbReference type="ARBA" id="ARBA00022679"/>
    </source>
</evidence>
<evidence type="ECO:0000256" key="4">
    <source>
        <dbReference type="ARBA" id="ARBA00022691"/>
    </source>
</evidence>
<keyword evidence="3 7" id="KW-0808">Transferase</keyword>
<dbReference type="InterPro" id="IPR023165">
    <property type="entry name" value="rRNA_Ade_diMease-like_C"/>
</dbReference>
<dbReference type="GO" id="GO:0034246">
    <property type="term" value="F:mitochondrial transcription factor activity"/>
    <property type="evidence" value="ECO:0007669"/>
    <property type="project" value="TreeGrafter"/>
</dbReference>